<dbReference type="GO" id="GO:0006397">
    <property type="term" value="P:mRNA processing"/>
    <property type="evidence" value="ECO:0007669"/>
    <property type="project" value="InterPro"/>
</dbReference>
<evidence type="ECO:0000313" key="3">
    <source>
        <dbReference type="Proteomes" id="UP000520156"/>
    </source>
</evidence>
<evidence type="ECO:0008006" key="4">
    <source>
        <dbReference type="Google" id="ProtNLM"/>
    </source>
</evidence>
<dbReference type="Gene3D" id="1.25.40.10">
    <property type="entry name" value="Tetratricopeptide repeat domain"/>
    <property type="match status" value="2"/>
</dbReference>
<dbReference type="EMBL" id="JACLAU010000002">
    <property type="protein sequence ID" value="MBC2650588.1"/>
    <property type="molecule type" value="Genomic_DNA"/>
</dbReference>
<dbReference type="InterPro" id="IPR011990">
    <property type="entry name" value="TPR-like_helical_dom_sf"/>
</dbReference>
<name>A0A7X1F5A0_9SPHN</name>
<sequence>MTCRSDLHRLRRPGPLLAAVLVIAAPALAVSERSGVAYREALVALSRGDGIAAEVALRKAEAAGMDRSALAARMGEALIDQGDLRKAREWLGPARFAPADAAHGWRMLGRLEMAEGHLPAAGRAFDQALTITPRDSRLWVDIARLRYQGGEHTGAIAAAEQAVNFDPENVRAIELRGLMVRDSYGLPAALPWFEGGLKRRPDDVPLLLEYAATLGDLGRAQDMLTVTRRVIALDDRNPRGFLLQAVLAARAGQTELARHLVERAGRRALDRPGGLLLSGLLELEAGNAHLAVEQLDRLVRFQPDNAPARLLLARALAAAGNDDELVARFGAEAATAGASPYLKTLVARAHENRGERDQAAPLLDAAARTVTVPLVLLPGAPDAGPGPAGAVRRARAMAAAGNVAGAGTVAGAALAALPGSAVTRLLAGDVQALRGDCAGALAHYRQVAEVRMTDGLVLRVIGCLQRMGQGGAIAPFVARLRVARPRDPLLLWIEAGLTAERGDWSAATDRLTYLSRSGLGRDAALQRDLARAAARAKRPEVARQAGLAASELLPLAGDSRSPEQR</sequence>
<dbReference type="SMART" id="SM00028">
    <property type="entry name" value="TPR"/>
    <property type="match status" value="4"/>
</dbReference>
<dbReference type="Pfam" id="PF13432">
    <property type="entry name" value="TPR_16"/>
    <property type="match status" value="2"/>
</dbReference>
<evidence type="ECO:0000256" key="1">
    <source>
        <dbReference type="PROSITE-ProRule" id="PRU00339"/>
    </source>
</evidence>
<evidence type="ECO:0000313" key="2">
    <source>
        <dbReference type="EMBL" id="MBC2650588.1"/>
    </source>
</evidence>
<feature type="repeat" description="TPR" evidence="1">
    <location>
        <begin position="102"/>
        <end position="135"/>
    </location>
</feature>
<reference evidence="2 3" key="1">
    <citation type="submission" date="2020-08" db="EMBL/GenBank/DDBJ databases">
        <title>The genome sequence of Novosphingobium flavum 4Y4.</title>
        <authorList>
            <person name="Liu Y."/>
        </authorList>
    </citation>
    <scope>NUCLEOTIDE SEQUENCE [LARGE SCALE GENOMIC DNA]</scope>
    <source>
        <strain evidence="2 3">4Y4</strain>
    </source>
</reference>
<proteinExistence type="predicted"/>
<comment type="caution">
    <text evidence="2">The sequence shown here is derived from an EMBL/GenBank/DDBJ whole genome shotgun (WGS) entry which is preliminary data.</text>
</comment>
<accession>A0A7X1F5A0</accession>
<keyword evidence="3" id="KW-1185">Reference proteome</keyword>
<dbReference type="PANTHER" id="PTHR44917:SF1">
    <property type="entry name" value="PROTEIN HIGH CHLOROPHYLL FLUORESCENT 107"/>
    <property type="match status" value="1"/>
</dbReference>
<dbReference type="GO" id="GO:0003727">
    <property type="term" value="F:single-stranded RNA binding"/>
    <property type="evidence" value="ECO:0007669"/>
    <property type="project" value="TreeGrafter"/>
</dbReference>
<dbReference type="PROSITE" id="PS50005">
    <property type="entry name" value="TPR"/>
    <property type="match status" value="2"/>
</dbReference>
<dbReference type="GO" id="GO:0003729">
    <property type="term" value="F:mRNA binding"/>
    <property type="evidence" value="ECO:0007669"/>
    <property type="project" value="InterPro"/>
</dbReference>
<dbReference type="SUPFAM" id="SSF48452">
    <property type="entry name" value="TPR-like"/>
    <property type="match status" value="3"/>
</dbReference>
<gene>
    <name evidence="2" type="ORF">H7F49_02605</name>
</gene>
<dbReference type="GO" id="GO:0006417">
    <property type="term" value="P:regulation of translation"/>
    <property type="evidence" value="ECO:0007669"/>
    <property type="project" value="TreeGrafter"/>
</dbReference>
<dbReference type="AlphaFoldDB" id="A0A7X1F5A0"/>
<dbReference type="InterPro" id="IPR044624">
    <property type="entry name" value="Mbb1-like"/>
</dbReference>
<keyword evidence="1" id="KW-0802">TPR repeat</keyword>
<feature type="repeat" description="TPR" evidence="1">
    <location>
        <begin position="136"/>
        <end position="169"/>
    </location>
</feature>
<dbReference type="RefSeq" id="WP_185682014.1">
    <property type="nucleotide sequence ID" value="NZ_JACLAU010000002.1"/>
</dbReference>
<organism evidence="2 3">
    <name type="scientific">Novosphingobium aerophilum</name>
    <dbReference type="NCBI Taxonomy" id="2839843"/>
    <lineage>
        <taxon>Bacteria</taxon>
        <taxon>Pseudomonadati</taxon>
        <taxon>Pseudomonadota</taxon>
        <taxon>Alphaproteobacteria</taxon>
        <taxon>Sphingomonadales</taxon>
        <taxon>Sphingomonadaceae</taxon>
        <taxon>Novosphingobium</taxon>
    </lineage>
</organism>
<dbReference type="InterPro" id="IPR019734">
    <property type="entry name" value="TPR_rpt"/>
</dbReference>
<dbReference type="Proteomes" id="UP000520156">
    <property type="component" value="Unassembled WGS sequence"/>
</dbReference>
<dbReference type="PANTHER" id="PTHR44917">
    <property type="entry name" value="PROTEIN HIGH CHLOROPHYLL FLUORESCENT 107"/>
    <property type="match status" value="1"/>
</dbReference>
<protein>
    <recommendedName>
        <fullName evidence="4">Tetratricopeptide repeat protein</fullName>
    </recommendedName>
</protein>